<evidence type="ECO:0000313" key="3">
    <source>
        <dbReference type="Proteomes" id="UP000237105"/>
    </source>
</evidence>
<feature type="transmembrane region" description="Helical" evidence="1">
    <location>
        <begin position="143"/>
        <end position="162"/>
    </location>
</feature>
<dbReference type="Proteomes" id="UP000237105">
    <property type="component" value="Unassembled WGS sequence"/>
</dbReference>
<dbReference type="AlphaFoldDB" id="A0A2P5ATL5"/>
<gene>
    <name evidence="2" type="ORF">PanWU01x14_301410</name>
</gene>
<accession>A0A2P5ATL5</accession>
<sequence length="181" mass="20802">YITTSCIVSQHDIENMKKNINKLVTLLIEYLDKQYKRHINEKHGGKNEINVQYMTRKLSRSWYPPRLVCSSTGNPNTCNTRYYSSLHLHSKDRSFFSLTSMVIVQSILADFFFFMINISSTFPVILAVLLRVKVPEVNSLPRLAVFGSWLELKFTTTLIFLVDFNPAFPLGMTTCPMVAPP</sequence>
<name>A0A2P5ATL5_PARAD</name>
<comment type="caution">
    <text evidence="2">The sequence shown here is derived from an EMBL/GenBank/DDBJ whole genome shotgun (WGS) entry which is preliminary data.</text>
</comment>
<organism evidence="2 3">
    <name type="scientific">Parasponia andersonii</name>
    <name type="common">Sponia andersonii</name>
    <dbReference type="NCBI Taxonomy" id="3476"/>
    <lineage>
        <taxon>Eukaryota</taxon>
        <taxon>Viridiplantae</taxon>
        <taxon>Streptophyta</taxon>
        <taxon>Embryophyta</taxon>
        <taxon>Tracheophyta</taxon>
        <taxon>Spermatophyta</taxon>
        <taxon>Magnoliopsida</taxon>
        <taxon>eudicotyledons</taxon>
        <taxon>Gunneridae</taxon>
        <taxon>Pentapetalae</taxon>
        <taxon>rosids</taxon>
        <taxon>fabids</taxon>
        <taxon>Rosales</taxon>
        <taxon>Cannabaceae</taxon>
        <taxon>Parasponia</taxon>
    </lineage>
</organism>
<evidence type="ECO:0000313" key="2">
    <source>
        <dbReference type="EMBL" id="PON39884.1"/>
    </source>
</evidence>
<reference evidence="3" key="1">
    <citation type="submission" date="2016-06" db="EMBL/GenBank/DDBJ databases">
        <title>Parallel loss of symbiosis genes in relatives of nitrogen-fixing non-legume Parasponia.</title>
        <authorList>
            <person name="Van Velzen R."/>
            <person name="Holmer R."/>
            <person name="Bu F."/>
            <person name="Rutten L."/>
            <person name="Van Zeijl A."/>
            <person name="Liu W."/>
            <person name="Santuari L."/>
            <person name="Cao Q."/>
            <person name="Sharma T."/>
            <person name="Shen D."/>
            <person name="Roswanjaya Y."/>
            <person name="Wardhani T."/>
            <person name="Kalhor M.S."/>
            <person name="Jansen J."/>
            <person name="Van den Hoogen J."/>
            <person name="Gungor B."/>
            <person name="Hartog M."/>
            <person name="Hontelez J."/>
            <person name="Verver J."/>
            <person name="Yang W.-C."/>
            <person name="Schijlen E."/>
            <person name="Repin R."/>
            <person name="Schilthuizen M."/>
            <person name="Schranz E."/>
            <person name="Heidstra R."/>
            <person name="Miyata K."/>
            <person name="Fedorova E."/>
            <person name="Kohlen W."/>
            <person name="Bisseling T."/>
            <person name="Smit S."/>
            <person name="Geurts R."/>
        </authorList>
    </citation>
    <scope>NUCLEOTIDE SEQUENCE [LARGE SCALE GENOMIC DNA]</scope>
    <source>
        <strain evidence="3">cv. WU1-14</strain>
    </source>
</reference>
<evidence type="ECO:0000256" key="1">
    <source>
        <dbReference type="SAM" id="Phobius"/>
    </source>
</evidence>
<protein>
    <submittedName>
        <fullName evidence="2">Uncharacterized protein</fullName>
    </submittedName>
</protein>
<feature type="transmembrane region" description="Helical" evidence="1">
    <location>
        <begin position="111"/>
        <end position="131"/>
    </location>
</feature>
<keyword evidence="1" id="KW-0472">Membrane</keyword>
<keyword evidence="1" id="KW-0812">Transmembrane</keyword>
<keyword evidence="3" id="KW-1185">Reference proteome</keyword>
<feature type="non-terminal residue" evidence="2">
    <location>
        <position position="1"/>
    </location>
</feature>
<keyword evidence="1" id="KW-1133">Transmembrane helix</keyword>
<dbReference type="EMBL" id="JXTB01000452">
    <property type="protein sequence ID" value="PON39884.1"/>
    <property type="molecule type" value="Genomic_DNA"/>
</dbReference>
<proteinExistence type="predicted"/>